<gene>
    <name evidence="3" type="ORF">BX592_111157</name>
</gene>
<accession>A0A4R8LPJ5</accession>
<dbReference type="Gene3D" id="3.40.50.300">
    <property type="entry name" value="P-loop containing nucleotide triphosphate hydrolases"/>
    <property type="match status" value="1"/>
</dbReference>
<proteinExistence type="predicted"/>
<evidence type="ECO:0000313" key="3">
    <source>
        <dbReference type="EMBL" id="TDY48222.1"/>
    </source>
</evidence>
<reference evidence="3 4" key="1">
    <citation type="submission" date="2019-03" db="EMBL/GenBank/DDBJ databases">
        <title>Genomic Encyclopedia of Type Strains, Phase III (KMG-III): the genomes of soil and plant-associated and newly described type strains.</title>
        <authorList>
            <person name="Whitman W."/>
        </authorList>
    </citation>
    <scope>NUCLEOTIDE SEQUENCE [LARGE SCALE GENOMIC DNA]</scope>
    <source>
        <strain evidence="3 4">LMG 29544</strain>
    </source>
</reference>
<feature type="domain" description="Polyphosphate kinase-2-related" evidence="2">
    <location>
        <begin position="21"/>
        <end position="92"/>
    </location>
</feature>
<dbReference type="Pfam" id="PF03976">
    <property type="entry name" value="PPK2"/>
    <property type="match status" value="1"/>
</dbReference>
<dbReference type="InterPro" id="IPR022488">
    <property type="entry name" value="PPK2-related"/>
</dbReference>
<protein>
    <submittedName>
        <fullName evidence="3">Polyphosphate kinase 2 PPK2</fullName>
    </submittedName>
</protein>
<dbReference type="GO" id="GO:0016301">
    <property type="term" value="F:kinase activity"/>
    <property type="evidence" value="ECO:0007669"/>
    <property type="project" value="UniProtKB-KW"/>
</dbReference>
<comment type="caution">
    <text evidence="3">The sequence shown here is derived from an EMBL/GenBank/DDBJ whole genome shotgun (WGS) entry which is preliminary data.</text>
</comment>
<keyword evidence="3" id="KW-0808">Transferase</keyword>
<keyword evidence="4" id="KW-1185">Reference proteome</keyword>
<name>A0A4R8LPJ5_9BURK</name>
<evidence type="ECO:0000313" key="4">
    <source>
        <dbReference type="Proteomes" id="UP000295509"/>
    </source>
</evidence>
<dbReference type="EMBL" id="SORE01000011">
    <property type="protein sequence ID" value="TDY48222.1"/>
    <property type="molecule type" value="Genomic_DNA"/>
</dbReference>
<evidence type="ECO:0000256" key="1">
    <source>
        <dbReference type="SAM" id="MobiDB-lite"/>
    </source>
</evidence>
<dbReference type="PANTHER" id="PTHR34383">
    <property type="entry name" value="POLYPHOSPHATE:AMP PHOSPHOTRANSFERASE-RELATED"/>
    <property type="match status" value="1"/>
</dbReference>
<keyword evidence="3" id="KW-0418">Kinase</keyword>
<dbReference type="InterPro" id="IPR027417">
    <property type="entry name" value="P-loop_NTPase"/>
</dbReference>
<organism evidence="3 4">
    <name type="scientific">Paraburkholderia rhizosphaerae</name>
    <dbReference type="NCBI Taxonomy" id="480658"/>
    <lineage>
        <taxon>Bacteria</taxon>
        <taxon>Pseudomonadati</taxon>
        <taxon>Pseudomonadota</taxon>
        <taxon>Betaproteobacteria</taxon>
        <taxon>Burkholderiales</taxon>
        <taxon>Burkholderiaceae</taxon>
        <taxon>Paraburkholderia</taxon>
    </lineage>
</organism>
<feature type="region of interest" description="Disordered" evidence="1">
    <location>
        <begin position="1"/>
        <end position="20"/>
    </location>
</feature>
<dbReference type="AlphaFoldDB" id="A0A4R8LPJ5"/>
<dbReference type="Proteomes" id="UP000295509">
    <property type="component" value="Unassembled WGS sequence"/>
</dbReference>
<sequence length="106" mass="11746">MSKTTRMVPKADSTKSGGKLGNKAYLEELGRLHADLVKMQEWVVRSGAKICIVFEGRDGAGKGGTIKAITERVSHRIFRVIVSLACAERSRSTGRMLPRIPNRIRH</sequence>
<dbReference type="PANTHER" id="PTHR34383:SF1">
    <property type="entry name" value="ADP-POLYPHOSPHATE PHOSPHOTRANSFERASE"/>
    <property type="match status" value="1"/>
</dbReference>
<evidence type="ECO:0000259" key="2">
    <source>
        <dbReference type="Pfam" id="PF03976"/>
    </source>
</evidence>